<dbReference type="GO" id="GO:0046872">
    <property type="term" value="F:metal ion binding"/>
    <property type="evidence" value="ECO:0007669"/>
    <property type="project" value="InterPro"/>
</dbReference>
<dbReference type="InterPro" id="IPR052032">
    <property type="entry name" value="ATP-dep_AA_Ligase"/>
</dbReference>
<feature type="domain" description="ATP-grasp" evidence="5">
    <location>
        <begin position="77"/>
        <end position="270"/>
    </location>
</feature>
<dbReference type="InterPro" id="IPR011761">
    <property type="entry name" value="ATP-grasp"/>
</dbReference>
<dbReference type="Pfam" id="PF18603">
    <property type="entry name" value="LAL_C2"/>
    <property type="match status" value="1"/>
</dbReference>
<evidence type="ECO:0000313" key="6">
    <source>
        <dbReference type="EMBL" id="RFU37577.1"/>
    </source>
</evidence>
<dbReference type="SUPFAM" id="SSF56059">
    <property type="entry name" value="Glutathione synthetase ATP-binding domain-like"/>
    <property type="match status" value="1"/>
</dbReference>
<dbReference type="AlphaFoldDB" id="A0A372JC41"/>
<organism evidence="6 7">
    <name type="scientific">Actinomadura logoneensis</name>
    <dbReference type="NCBI Taxonomy" id="2293572"/>
    <lineage>
        <taxon>Bacteria</taxon>
        <taxon>Bacillati</taxon>
        <taxon>Actinomycetota</taxon>
        <taxon>Actinomycetes</taxon>
        <taxon>Streptosporangiales</taxon>
        <taxon>Thermomonosporaceae</taxon>
        <taxon>Actinomadura</taxon>
    </lineage>
</organism>
<keyword evidence="7" id="KW-1185">Reference proteome</keyword>
<dbReference type="EMBL" id="QURH01000952">
    <property type="protein sequence ID" value="RFU37577.1"/>
    <property type="molecule type" value="Genomic_DNA"/>
</dbReference>
<dbReference type="OrthoDB" id="24041at2"/>
<keyword evidence="2 4" id="KW-0547">Nucleotide-binding</keyword>
<dbReference type="GO" id="GO:0005524">
    <property type="term" value="F:ATP binding"/>
    <property type="evidence" value="ECO:0007669"/>
    <property type="project" value="UniProtKB-UniRule"/>
</dbReference>
<dbReference type="InterPro" id="IPR040570">
    <property type="entry name" value="LAL_C2"/>
</dbReference>
<dbReference type="Pfam" id="PF13535">
    <property type="entry name" value="ATP-grasp_4"/>
    <property type="match status" value="1"/>
</dbReference>
<protein>
    <submittedName>
        <fullName evidence="6">ATP-grasp domain-containing protein</fullName>
    </submittedName>
</protein>
<keyword evidence="3 4" id="KW-0067">ATP-binding</keyword>
<name>A0A372JC41_9ACTN</name>
<dbReference type="Gene3D" id="3.30.470.20">
    <property type="entry name" value="ATP-grasp fold, B domain"/>
    <property type="match status" value="1"/>
</dbReference>
<comment type="caution">
    <text evidence="6">The sequence shown here is derived from an EMBL/GenBank/DDBJ whole genome shotgun (WGS) entry which is preliminary data.</text>
</comment>
<evidence type="ECO:0000256" key="1">
    <source>
        <dbReference type="ARBA" id="ARBA00022598"/>
    </source>
</evidence>
<evidence type="ECO:0000256" key="2">
    <source>
        <dbReference type="ARBA" id="ARBA00022741"/>
    </source>
</evidence>
<evidence type="ECO:0000256" key="3">
    <source>
        <dbReference type="ARBA" id="ARBA00022840"/>
    </source>
</evidence>
<dbReference type="PANTHER" id="PTHR43585:SF2">
    <property type="entry name" value="ATP-GRASP ENZYME FSQD"/>
    <property type="match status" value="1"/>
</dbReference>
<accession>A0A372JC41</accession>
<reference evidence="6 7" key="1">
    <citation type="submission" date="2018-08" db="EMBL/GenBank/DDBJ databases">
        <title>Actinomadura jelena sp. nov., a novel Actinomycete isolated from soil in Chad.</title>
        <authorList>
            <person name="Shi L."/>
        </authorList>
    </citation>
    <scope>NUCLEOTIDE SEQUENCE [LARGE SCALE GENOMIC DNA]</scope>
    <source>
        <strain evidence="6 7">NEAU-G17</strain>
    </source>
</reference>
<evidence type="ECO:0000259" key="5">
    <source>
        <dbReference type="PROSITE" id="PS50975"/>
    </source>
</evidence>
<dbReference type="Proteomes" id="UP000261811">
    <property type="component" value="Unassembled WGS sequence"/>
</dbReference>
<dbReference type="PROSITE" id="PS50975">
    <property type="entry name" value="ATP_GRASP"/>
    <property type="match status" value="1"/>
</dbReference>
<gene>
    <name evidence="6" type="ORF">DZF91_32195</name>
</gene>
<evidence type="ECO:0000256" key="4">
    <source>
        <dbReference type="PROSITE-ProRule" id="PRU00409"/>
    </source>
</evidence>
<sequence>MRPDRPALPFADAFLQVSTRDADAIAAALGDARPAGFVTCASDAGLVAWRELCLWYGTAYRYPEGALAGSTDKAAFHELARTAGVAGYGFAESSDPDELVAQAAGLRYPLVVKPADGSGSKGVLRVTGPDDLPAAVAHSRTFAASGAVIAEEVVEGRQLVVETFVRDGRPHFTAVLEKEFVPGTDFMVGRLRCPARLPDAVLTGLEATAGRLCAALGVTDGPANFDVVLGADGRERVIEVNARLGGNGIPRLLAAAYGVDNVRALVALALGEPFDLTPERTAHAALELIGSPLDEDGELVAVGGLAEARAVPGITDLALFVRPGDLVRPFDQSGHKIGHLVATGPTAEAADAALAEARALLRLTVRPLPAPVPAPAVAVSVPAAVPLAVPATPALDPGEHHVVS</sequence>
<dbReference type="PANTHER" id="PTHR43585">
    <property type="entry name" value="FUMIPYRROLE BIOSYNTHESIS PROTEIN C"/>
    <property type="match status" value="1"/>
</dbReference>
<dbReference type="GO" id="GO:0016874">
    <property type="term" value="F:ligase activity"/>
    <property type="evidence" value="ECO:0007669"/>
    <property type="project" value="UniProtKB-KW"/>
</dbReference>
<evidence type="ECO:0000313" key="7">
    <source>
        <dbReference type="Proteomes" id="UP000261811"/>
    </source>
</evidence>
<keyword evidence="1" id="KW-0436">Ligase</keyword>
<proteinExistence type="predicted"/>